<dbReference type="EMBL" id="CP000301">
    <property type="protein sequence ID" value="ABD89760.1"/>
    <property type="molecule type" value="Genomic_DNA"/>
</dbReference>
<reference evidence="8" key="1">
    <citation type="submission" date="2006-03" db="EMBL/GenBank/DDBJ databases">
        <title>Complete sequence of Rhodopseudomonas palustris BisB18.</title>
        <authorList>
            <consortium name="US DOE Joint Genome Institute"/>
            <person name="Copeland A."/>
            <person name="Lucas S."/>
            <person name="Lapidus A."/>
            <person name="Barry K."/>
            <person name="Detter J.C."/>
            <person name="Glavina del Rio T."/>
            <person name="Hammon N."/>
            <person name="Israni S."/>
            <person name="Dalin E."/>
            <person name="Tice H."/>
            <person name="Pitluck S."/>
            <person name="Chain P."/>
            <person name="Malfatti S."/>
            <person name="Shin M."/>
            <person name="Vergez L."/>
            <person name="Schmutz J."/>
            <person name="Larimer F."/>
            <person name="Land M."/>
            <person name="Hauser L."/>
            <person name="Pelletier D.A."/>
            <person name="Kyrpides N."/>
            <person name="Anderson I."/>
            <person name="Oda Y."/>
            <person name="Harwood C.S."/>
            <person name="Richardson P."/>
        </authorList>
    </citation>
    <scope>NUCLEOTIDE SEQUENCE [LARGE SCALE GENOMIC DNA]</scope>
    <source>
        <strain evidence="8">BisB18</strain>
    </source>
</reference>
<organism evidence="8">
    <name type="scientific">Rhodopseudomonas palustris (strain BisB18)</name>
    <dbReference type="NCBI Taxonomy" id="316056"/>
    <lineage>
        <taxon>Bacteria</taxon>
        <taxon>Pseudomonadati</taxon>
        <taxon>Pseudomonadota</taxon>
        <taxon>Alphaproteobacteria</taxon>
        <taxon>Hyphomicrobiales</taxon>
        <taxon>Nitrobacteraceae</taxon>
        <taxon>Rhodopseudomonas</taxon>
    </lineage>
</organism>
<dbReference type="PANTHER" id="PTHR38459">
    <property type="entry name" value="PROPHAGE BACTOPRENOL-LINKED GLUCOSE TRANSLOCASE HOMOLOG"/>
    <property type="match status" value="1"/>
</dbReference>
<feature type="transmembrane region" description="Helical" evidence="6">
    <location>
        <begin position="83"/>
        <end position="103"/>
    </location>
</feature>
<dbReference type="GO" id="GO:0000271">
    <property type="term" value="P:polysaccharide biosynthetic process"/>
    <property type="evidence" value="ECO:0007669"/>
    <property type="project" value="InterPro"/>
</dbReference>
<keyword evidence="5 6" id="KW-0472">Membrane</keyword>
<feature type="transmembrane region" description="Helical" evidence="6">
    <location>
        <begin position="115"/>
        <end position="141"/>
    </location>
</feature>
<dbReference type="KEGG" id="rpc:RPC_4236"/>
<dbReference type="PANTHER" id="PTHR38459:SF1">
    <property type="entry name" value="PROPHAGE BACTOPRENOL-LINKED GLUCOSE TRANSLOCASE HOMOLOG"/>
    <property type="match status" value="1"/>
</dbReference>
<feature type="domain" description="GtrA/DPMS transmembrane" evidence="7">
    <location>
        <begin position="52"/>
        <end position="166"/>
    </location>
</feature>
<sequence length="176" mass="19446">MLRPFFEWACRCARVRGFAPQPFEPSFAMKHLLDRLVAAWHRRDFWVKAVSFALVGVINAFIDLGVFLVFYDWIGVPLVASNVLAWAVAVSCSYIMNSFTTFGRESGGKLRLRDYLKFVVSGIAGVTAATTTLVVLSLYLPVLTAKLVSILVSFVVNFSLSHFVVFRRSGDGGVAG</sequence>
<dbReference type="InterPro" id="IPR007267">
    <property type="entry name" value="GtrA_DPMS_TM"/>
</dbReference>
<dbReference type="GO" id="GO:0005886">
    <property type="term" value="C:plasma membrane"/>
    <property type="evidence" value="ECO:0007669"/>
    <property type="project" value="TreeGrafter"/>
</dbReference>
<comment type="subcellular location">
    <subcellularLocation>
        <location evidence="1">Membrane</location>
        <topology evidence="1">Multi-pass membrane protein</topology>
    </subcellularLocation>
</comment>
<dbReference type="Pfam" id="PF04138">
    <property type="entry name" value="GtrA_DPMS_TM"/>
    <property type="match status" value="1"/>
</dbReference>
<feature type="transmembrane region" description="Helical" evidence="6">
    <location>
        <begin position="45"/>
        <end position="71"/>
    </location>
</feature>
<evidence type="ECO:0000256" key="3">
    <source>
        <dbReference type="ARBA" id="ARBA00022692"/>
    </source>
</evidence>
<dbReference type="eggNOG" id="COG2246">
    <property type="taxonomic scope" value="Bacteria"/>
</dbReference>
<accession>Q20YM6</accession>
<protein>
    <submittedName>
        <fullName evidence="8">GtrA-like protein</fullName>
    </submittedName>
</protein>
<name>Q20YM6_RHOPB</name>
<proteinExistence type="inferred from homology"/>
<evidence type="ECO:0000256" key="5">
    <source>
        <dbReference type="ARBA" id="ARBA00023136"/>
    </source>
</evidence>
<comment type="similarity">
    <text evidence="2">Belongs to the GtrA family.</text>
</comment>
<evidence type="ECO:0000259" key="7">
    <source>
        <dbReference type="Pfam" id="PF04138"/>
    </source>
</evidence>
<evidence type="ECO:0000256" key="4">
    <source>
        <dbReference type="ARBA" id="ARBA00022989"/>
    </source>
</evidence>
<keyword evidence="3 6" id="KW-0812">Transmembrane</keyword>
<dbReference type="AlphaFoldDB" id="Q20YM6"/>
<evidence type="ECO:0000256" key="1">
    <source>
        <dbReference type="ARBA" id="ARBA00004141"/>
    </source>
</evidence>
<keyword evidence="4 6" id="KW-1133">Transmembrane helix</keyword>
<evidence type="ECO:0000256" key="2">
    <source>
        <dbReference type="ARBA" id="ARBA00009399"/>
    </source>
</evidence>
<feature type="transmembrane region" description="Helical" evidence="6">
    <location>
        <begin position="147"/>
        <end position="166"/>
    </location>
</feature>
<evidence type="ECO:0000256" key="6">
    <source>
        <dbReference type="SAM" id="Phobius"/>
    </source>
</evidence>
<dbReference type="HOGENOM" id="CLU_083873_4_2_5"/>
<evidence type="ECO:0000313" key="8">
    <source>
        <dbReference type="EMBL" id="ABD89760.1"/>
    </source>
</evidence>
<dbReference type="InterPro" id="IPR051401">
    <property type="entry name" value="GtrA_CellWall_Glycosyl"/>
</dbReference>
<gene>
    <name evidence="8" type="ordered locus">RPC_4236</name>
</gene>
<dbReference type="STRING" id="316056.RPC_4236"/>